<dbReference type="Gene3D" id="3.40.50.150">
    <property type="entry name" value="Vaccinia Virus protein VP39"/>
    <property type="match status" value="1"/>
</dbReference>
<feature type="domain" description="Methyltransferase" evidence="1">
    <location>
        <begin position="70"/>
        <end position="168"/>
    </location>
</feature>
<dbReference type="InterPro" id="IPR029063">
    <property type="entry name" value="SAM-dependent_MTases_sf"/>
</dbReference>
<evidence type="ECO:0000313" key="2">
    <source>
        <dbReference type="EMBL" id="MAA20370.1"/>
    </source>
</evidence>
<dbReference type="InterPro" id="IPR041698">
    <property type="entry name" value="Methyltransf_25"/>
</dbReference>
<sequence length="303" mass="33860">MADSANLCARPCLKTTSNSRLLTEQAATSAPRLSASQYAKNNSPQRKHSNLVLAFSQAAFHVELNDTTRILDVGCGTGDFTRDFLLPCCLPCAKIVGVDVSPEMIEHARRHSAHEKIEYELLNIGNDVTEFLSHYGPFDRVYSFYCLQWLEDQGAALKNIASLLSPGGQCLLVIPASQQPAAVWSRLAKMDRWKKYSEILTKHVSKPHTMKTKEEQLAYMSALLHEAQLSTSIFVLPRLVTFDGWSEQDVIATHMGIVPINLVVTEQEKNQLLEDVTALVKEIHGPEIDQSLFRNYIIMATKC</sequence>
<dbReference type="Pfam" id="PF13649">
    <property type="entry name" value="Methyltransf_25"/>
    <property type="match status" value="1"/>
</dbReference>
<dbReference type="AlphaFoldDB" id="A0A224Z2Y7"/>
<keyword evidence="2" id="KW-0489">Methyltransferase</keyword>
<dbReference type="EMBL" id="GFPF01009224">
    <property type="protein sequence ID" value="MAA20370.1"/>
    <property type="molecule type" value="Transcribed_RNA"/>
</dbReference>
<name>A0A224Z2Y7_9ACAR</name>
<dbReference type="GO" id="GO:0032259">
    <property type="term" value="P:methylation"/>
    <property type="evidence" value="ECO:0007669"/>
    <property type="project" value="UniProtKB-KW"/>
</dbReference>
<protein>
    <submittedName>
        <fullName evidence="2">Juvenile hormone acid methyltransferase</fullName>
    </submittedName>
</protein>
<dbReference type="PANTHER" id="PTHR43464:SF23">
    <property type="entry name" value="JUVENILE HORMONE ACID O-METHYLTRANSFERASE"/>
    <property type="match status" value="1"/>
</dbReference>
<dbReference type="GO" id="GO:0010420">
    <property type="term" value="F:polyprenyldihydroxybenzoate methyltransferase activity"/>
    <property type="evidence" value="ECO:0007669"/>
    <property type="project" value="TreeGrafter"/>
</dbReference>
<dbReference type="CDD" id="cd02440">
    <property type="entry name" value="AdoMet_MTases"/>
    <property type="match status" value="1"/>
</dbReference>
<proteinExistence type="predicted"/>
<accession>A0A224Z2Y7</accession>
<dbReference type="PANTHER" id="PTHR43464">
    <property type="entry name" value="METHYLTRANSFERASE"/>
    <property type="match status" value="1"/>
</dbReference>
<evidence type="ECO:0000259" key="1">
    <source>
        <dbReference type="Pfam" id="PF13649"/>
    </source>
</evidence>
<reference evidence="2" key="1">
    <citation type="journal article" date="2017" name="Parasit. Vectors">
        <title>Sialotranscriptomics of Rhipicephalus zambeziensis reveals intricate expression profiles of secretory proteins and suggests tight temporal transcriptional regulation during blood-feeding.</title>
        <authorList>
            <person name="de Castro M.H."/>
            <person name="de Klerk D."/>
            <person name="Pienaar R."/>
            <person name="Rees D.J.G."/>
            <person name="Mans B.J."/>
        </authorList>
    </citation>
    <scope>NUCLEOTIDE SEQUENCE</scope>
    <source>
        <tissue evidence="2">Salivary glands</tissue>
    </source>
</reference>
<organism evidence="2">
    <name type="scientific">Rhipicephalus zambeziensis</name>
    <dbReference type="NCBI Taxonomy" id="60191"/>
    <lineage>
        <taxon>Eukaryota</taxon>
        <taxon>Metazoa</taxon>
        <taxon>Ecdysozoa</taxon>
        <taxon>Arthropoda</taxon>
        <taxon>Chelicerata</taxon>
        <taxon>Arachnida</taxon>
        <taxon>Acari</taxon>
        <taxon>Parasitiformes</taxon>
        <taxon>Ixodida</taxon>
        <taxon>Ixodoidea</taxon>
        <taxon>Ixodidae</taxon>
        <taxon>Rhipicephalinae</taxon>
        <taxon>Rhipicephalus</taxon>
        <taxon>Rhipicephalus</taxon>
    </lineage>
</organism>
<dbReference type="SUPFAM" id="SSF53335">
    <property type="entry name" value="S-adenosyl-L-methionine-dependent methyltransferases"/>
    <property type="match status" value="1"/>
</dbReference>
<keyword evidence="2" id="KW-0808">Transferase</keyword>